<evidence type="ECO:0000313" key="2">
    <source>
        <dbReference type="EMBL" id="KAG8370075.1"/>
    </source>
</evidence>
<dbReference type="AlphaFoldDB" id="A0AAV6WSU3"/>
<evidence type="ECO:0000313" key="3">
    <source>
        <dbReference type="Proteomes" id="UP000826271"/>
    </source>
</evidence>
<dbReference type="Proteomes" id="UP000826271">
    <property type="component" value="Unassembled WGS sequence"/>
</dbReference>
<keyword evidence="3" id="KW-1185">Reference proteome</keyword>
<reference evidence="2" key="1">
    <citation type="submission" date="2019-10" db="EMBL/GenBank/DDBJ databases">
        <authorList>
            <person name="Zhang R."/>
            <person name="Pan Y."/>
            <person name="Wang J."/>
            <person name="Ma R."/>
            <person name="Yu S."/>
        </authorList>
    </citation>
    <scope>NUCLEOTIDE SEQUENCE</scope>
    <source>
        <strain evidence="2">LA-IB0</strain>
        <tissue evidence="2">Leaf</tissue>
    </source>
</reference>
<dbReference type="Pfam" id="PF24758">
    <property type="entry name" value="LRR_At5g56370"/>
    <property type="match status" value="1"/>
</dbReference>
<accession>A0AAV6WSU3</accession>
<dbReference type="SUPFAM" id="SSF52047">
    <property type="entry name" value="RNI-like"/>
    <property type="match status" value="1"/>
</dbReference>
<sequence length="544" mass="62538">MERGKRSEAINGEIQLPEAIIQQIQSLLNGKEAAQTSVLSKLWYNAWLTTPNLDFDQRNFEKRRIGDSESEPANRFANFVKKTMQRYQELNLNIVKFRLWMRGGKLDWVSLANESIMKALRMGVIDLNLEFPSYFYKMYALPHEVLEAETLIRLSAIGCKIDRLVDRKVLCSRLESLSLSKVCVEKDVVWDIISSCPLIENLLLSECKYVVKSPKIFRQSTKILKLSNPLIEFRKRNVGSVVDGPIKVLEFHKLKSLLLQNVNVDRRFFCDFSFKFPCLEDLSLHHCYGYNGRDEISAHSLKCISLTEISMWMKFDAPNICKLIFSGKCFSRLSFTSALKECESHISILCSSNHVKASWFRELKRFLTRLTPSIVTLSLGFFREPILGFIREQQIGHLGEMEGLTRPVLENLILSGHSESPIWSAFLDGLFWSCRPKVITVNGFPGSQVLEKAHNELVELLWKRLIQQVNEKCCVPNQNVFGQHGLEEVNMEYFEESLTEWKRSLPFARARIFGTTLFCASSSPQYGQKVRFRLKWGPFDGAGG</sequence>
<dbReference type="InterPro" id="IPR055294">
    <property type="entry name" value="FBL60-like"/>
</dbReference>
<dbReference type="InterPro" id="IPR036047">
    <property type="entry name" value="F-box-like_dom_sf"/>
</dbReference>
<dbReference type="PANTHER" id="PTHR31293">
    <property type="entry name" value="RNI-LIKE SUPERFAMILY PROTEIN"/>
    <property type="match status" value="1"/>
</dbReference>
<dbReference type="PANTHER" id="PTHR31293:SF12">
    <property type="entry name" value="RNI-LIKE SUPERFAMILY PROTEIN"/>
    <property type="match status" value="1"/>
</dbReference>
<organism evidence="2 3">
    <name type="scientific">Buddleja alternifolia</name>
    <dbReference type="NCBI Taxonomy" id="168488"/>
    <lineage>
        <taxon>Eukaryota</taxon>
        <taxon>Viridiplantae</taxon>
        <taxon>Streptophyta</taxon>
        <taxon>Embryophyta</taxon>
        <taxon>Tracheophyta</taxon>
        <taxon>Spermatophyta</taxon>
        <taxon>Magnoliopsida</taxon>
        <taxon>eudicotyledons</taxon>
        <taxon>Gunneridae</taxon>
        <taxon>Pentapetalae</taxon>
        <taxon>asterids</taxon>
        <taxon>lamiids</taxon>
        <taxon>Lamiales</taxon>
        <taxon>Scrophulariaceae</taxon>
        <taxon>Buddlejeae</taxon>
        <taxon>Buddleja</taxon>
    </lineage>
</organism>
<evidence type="ECO:0000259" key="1">
    <source>
        <dbReference type="Pfam" id="PF24758"/>
    </source>
</evidence>
<dbReference type="Gene3D" id="3.80.10.10">
    <property type="entry name" value="Ribonuclease Inhibitor"/>
    <property type="match status" value="1"/>
</dbReference>
<dbReference type="EMBL" id="WHWC01000014">
    <property type="protein sequence ID" value="KAG8370075.1"/>
    <property type="molecule type" value="Genomic_DNA"/>
</dbReference>
<dbReference type="InterPro" id="IPR032675">
    <property type="entry name" value="LRR_dom_sf"/>
</dbReference>
<dbReference type="InterPro" id="IPR055411">
    <property type="entry name" value="LRR_FXL15/At3g58940/PEG3-like"/>
</dbReference>
<dbReference type="SUPFAM" id="SSF81383">
    <property type="entry name" value="F-box domain"/>
    <property type="match status" value="1"/>
</dbReference>
<proteinExistence type="predicted"/>
<feature type="domain" description="F-box/LRR-repeat protein 15/At3g58940/PEG3-like LRR" evidence="1">
    <location>
        <begin position="123"/>
        <end position="226"/>
    </location>
</feature>
<name>A0AAV6WSU3_9LAMI</name>
<protein>
    <recommendedName>
        <fullName evidence="1">F-box/LRR-repeat protein 15/At3g58940/PEG3-like LRR domain-containing protein</fullName>
    </recommendedName>
</protein>
<comment type="caution">
    <text evidence="2">The sequence shown here is derived from an EMBL/GenBank/DDBJ whole genome shotgun (WGS) entry which is preliminary data.</text>
</comment>
<gene>
    <name evidence="2" type="ORF">BUALT_Bualt14G0079900</name>
</gene>